<gene>
    <name evidence="1" type="ORF">BTDB27_005786</name>
    <name evidence="2" type="ORF">BTDB27_005850</name>
    <name evidence="3" type="ORF">BTDB27_p000010</name>
</gene>
<evidence type="ECO:0000313" key="3">
    <source>
        <dbReference type="EMBL" id="CDN39347.1"/>
    </source>
</evidence>
<dbReference type="EMBL" id="HG810023">
    <property type="protein sequence ID" value="CDN39347.1"/>
    <property type="molecule type" value="Genomic_DNA"/>
</dbReference>
<evidence type="ECO:0000313" key="2">
    <source>
        <dbReference type="EMBL" id="CDN33657.1"/>
    </source>
</evidence>
<protein>
    <submittedName>
        <fullName evidence="3">Uncharacterized protein</fullName>
    </submittedName>
</protein>
<proteinExistence type="predicted"/>
<dbReference type="HOGENOM" id="CLU_3402218_0_0_9"/>
<dbReference type="AlphaFoldDB" id="W8YKW0"/>
<sequence length="30" mass="3410">MYWNVWKANDGPMLKEDDRRGMGMAAAPPT</sequence>
<name>W8YKW0_BACTU</name>
<reference evidence="3" key="2">
    <citation type="submission" date="2014-01" db="EMBL/GenBank/DDBJ databases">
        <authorList>
            <person name="Aslett M."/>
        </authorList>
    </citation>
    <scope>NUCLEOTIDE SEQUENCE [LARGE SCALE GENOMIC DNA]</scope>
    <source>
        <strain evidence="3">DB27</strain>
    </source>
</reference>
<accession>W8YKW0</accession>
<evidence type="ECO:0000313" key="1">
    <source>
        <dbReference type="EMBL" id="CDN33593.1"/>
    </source>
</evidence>
<dbReference type="EMBL" id="HG809981">
    <property type="protein sequence ID" value="CDN33593.1"/>
    <property type="molecule type" value="Genomic_DNA"/>
</dbReference>
<reference evidence="3" key="1">
    <citation type="submission" date="2014-01" db="EMBL/GenBank/DDBJ databases">
        <title>Draft genome sequence of highly nematicidal Bacillus thuringiensis DB27.</title>
        <authorList>
            <person name="Iatsenko I."/>
            <person name="Pickard D."/>
            <person name="Corton C."/>
            <person name="Dougan G."/>
            <person name="Sommer R.J."/>
        </authorList>
    </citation>
    <scope>NUCLEOTIDE SEQUENCE [LARGE SCALE GENOMIC DNA]</scope>
    <source>
        <strain evidence="3">DB27</strain>
    </source>
</reference>
<dbReference type="Proteomes" id="UP000030682">
    <property type="component" value="Unassembled WGS sequence"/>
</dbReference>
<dbReference type="EMBL" id="HG810014">
    <property type="protein sequence ID" value="CDN33657.1"/>
    <property type="molecule type" value="Genomic_DNA"/>
</dbReference>
<organism evidence="3">
    <name type="scientific">Bacillus thuringiensis DB27</name>
    <dbReference type="NCBI Taxonomy" id="1431339"/>
    <lineage>
        <taxon>Bacteria</taxon>
        <taxon>Bacillati</taxon>
        <taxon>Bacillota</taxon>
        <taxon>Bacilli</taxon>
        <taxon>Bacillales</taxon>
        <taxon>Bacillaceae</taxon>
        <taxon>Bacillus</taxon>
        <taxon>Bacillus cereus group</taxon>
    </lineage>
</organism>